<dbReference type="InterPro" id="IPR057666">
    <property type="entry name" value="DrpA_SLOG"/>
</dbReference>
<dbReference type="SUPFAM" id="SSF102405">
    <property type="entry name" value="MCP/YpsA-like"/>
    <property type="match status" value="1"/>
</dbReference>
<protein>
    <submittedName>
        <fullName evidence="4">DNA-processing protein DprA</fullName>
    </submittedName>
</protein>
<dbReference type="PANTHER" id="PTHR43022">
    <property type="entry name" value="PROTEIN SMF"/>
    <property type="match status" value="1"/>
</dbReference>
<dbReference type="EMBL" id="SWCO01000009">
    <property type="protein sequence ID" value="TKB01993.1"/>
    <property type="molecule type" value="Genomic_DNA"/>
</dbReference>
<evidence type="ECO:0000259" key="3">
    <source>
        <dbReference type="Pfam" id="PF02481"/>
    </source>
</evidence>
<accession>A0A4U0ZF77</accession>
<dbReference type="InterPro" id="IPR003488">
    <property type="entry name" value="DprA"/>
</dbReference>
<dbReference type="Gene3D" id="3.40.50.450">
    <property type="match status" value="1"/>
</dbReference>
<comment type="caution">
    <text evidence="4">The sequence shown here is derived from an EMBL/GenBank/DDBJ whole genome shotgun (WGS) entry which is preliminary data.</text>
</comment>
<proteinExistence type="inferred from homology"/>
<feature type="compositionally biased region" description="Basic and acidic residues" evidence="2">
    <location>
        <begin position="331"/>
        <end position="341"/>
    </location>
</feature>
<dbReference type="OrthoDB" id="9785707at2"/>
<dbReference type="PANTHER" id="PTHR43022:SF1">
    <property type="entry name" value="PROTEIN SMF"/>
    <property type="match status" value="1"/>
</dbReference>
<comment type="similarity">
    <text evidence="1">Belongs to the DprA/Smf family.</text>
</comment>
<keyword evidence="5" id="KW-1185">Reference proteome</keyword>
<reference evidence="4 5" key="1">
    <citation type="submission" date="2019-04" db="EMBL/GenBank/DDBJ databases">
        <title>Alteromonas portus sp. nov., an alginate lyase-excreting marine bacterium.</title>
        <authorList>
            <person name="Huang H."/>
            <person name="Mo K."/>
            <person name="Bao S."/>
        </authorList>
    </citation>
    <scope>NUCLEOTIDE SEQUENCE [LARGE SCALE GENOMIC DNA]</scope>
    <source>
        <strain evidence="4 5">HB161718</strain>
    </source>
</reference>
<dbReference type="RefSeq" id="WP_136783116.1">
    <property type="nucleotide sequence ID" value="NZ_SWCO01000009.1"/>
</dbReference>
<gene>
    <name evidence="4" type="ORF">E5672_15965</name>
</gene>
<evidence type="ECO:0000256" key="1">
    <source>
        <dbReference type="ARBA" id="ARBA00006525"/>
    </source>
</evidence>
<evidence type="ECO:0000256" key="2">
    <source>
        <dbReference type="SAM" id="MobiDB-lite"/>
    </source>
</evidence>
<dbReference type="Proteomes" id="UP000305471">
    <property type="component" value="Unassembled WGS sequence"/>
</dbReference>
<name>A0A4U0ZF77_9ALTE</name>
<evidence type="ECO:0000313" key="4">
    <source>
        <dbReference type="EMBL" id="TKB01993.1"/>
    </source>
</evidence>
<organism evidence="4 5">
    <name type="scientific">Alteromonas portus</name>
    <dbReference type="NCBI Taxonomy" id="2565549"/>
    <lineage>
        <taxon>Bacteria</taxon>
        <taxon>Pseudomonadati</taxon>
        <taxon>Pseudomonadota</taxon>
        <taxon>Gammaproteobacteria</taxon>
        <taxon>Alteromonadales</taxon>
        <taxon>Alteromonadaceae</taxon>
        <taxon>Alteromonas/Salinimonas group</taxon>
        <taxon>Alteromonas</taxon>
    </lineage>
</organism>
<dbReference type="AlphaFoldDB" id="A0A4U0ZF77"/>
<dbReference type="GO" id="GO:0009294">
    <property type="term" value="P:DNA-mediated transformation"/>
    <property type="evidence" value="ECO:0007669"/>
    <property type="project" value="InterPro"/>
</dbReference>
<dbReference type="Pfam" id="PF02481">
    <property type="entry name" value="DNA_processg_A"/>
    <property type="match status" value="1"/>
</dbReference>
<feature type="domain" description="Smf/DprA SLOG" evidence="3">
    <location>
        <begin position="100"/>
        <end position="277"/>
    </location>
</feature>
<feature type="region of interest" description="Disordered" evidence="2">
    <location>
        <begin position="320"/>
        <end position="341"/>
    </location>
</feature>
<evidence type="ECO:0000313" key="5">
    <source>
        <dbReference type="Proteomes" id="UP000305471"/>
    </source>
</evidence>
<sequence>MSENNKTKDIEYWQSERVAFCALQSLHGVGFKTLHKLVRNVDSLKAFIKNSSADEFAKTLRIKLEPTLHEVEHSWKAFQQQLWADGISLLKKLAKDKVQVVFSQESLFPEKLRAIDKPPLWLFVQGSLENLNKASVALVGSRQCSQDGYWLSKYIHSILHKKNLVTVSGLAEGIDQSVHYESLRFGIPTVAVLGTGIDSNFPKGSEILRADILANGGTVVTEYLVGQSYSASNFVQRNRIQAALSDCLIPLEWKIKSGTAHTVNFAKDYGRLIAMLCLPDSDENNPERKFIESYQKGMVFQVPHQTADVEEYILSLVDENKPPKTSSEPVNPKKEQFKLDL</sequence>